<organism evidence="2 3">
    <name type="scientific">Xanthomonas perforans</name>
    <dbReference type="NCBI Taxonomy" id="442694"/>
    <lineage>
        <taxon>Bacteria</taxon>
        <taxon>Pseudomonadati</taxon>
        <taxon>Pseudomonadota</taxon>
        <taxon>Gammaproteobacteria</taxon>
        <taxon>Lysobacterales</taxon>
        <taxon>Lysobacteraceae</taxon>
        <taxon>Xanthomonas</taxon>
    </lineage>
</organism>
<evidence type="ECO:0000259" key="1">
    <source>
        <dbReference type="PROSITE" id="PS50112"/>
    </source>
</evidence>
<sequence length="96" mass="10461">VQAEPGGPVERRLLDLVYQPIAGADGTVSGIFVQGLDITDRIGLERAVREAEVRNRQILDSVMDYAIIATDLHGLVTSWNEGAQRILGWSEAEMLG</sequence>
<name>A0A7X5N3P5_XANPE</name>
<feature type="non-terminal residue" evidence="2">
    <location>
        <position position="96"/>
    </location>
</feature>
<dbReference type="Pfam" id="PF00989">
    <property type="entry name" value="PAS"/>
    <property type="match status" value="1"/>
</dbReference>
<dbReference type="CDD" id="cd00130">
    <property type="entry name" value="PAS"/>
    <property type="match status" value="1"/>
</dbReference>
<evidence type="ECO:0000313" key="3">
    <source>
        <dbReference type="Proteomes" id="UP000471082"/>
    </source>
</evidence>
<gene>
    <name evidence="2" type="ORF">G3W61_32230</name>
</gene>
<feature type="domain" description="PAS" evidence="1">
    <location>
        <begin position="51"/>
        <end position="96"/>
    </location>
</feature>
<dbReference type="InterPro" id="IPR013767">
    <property type="entry name" value="PAS_fold"/>
</dbReference>
<dbReference type="PROSITE" id="PS50112">
    <property type="entry name" value="PAS"/>
    <property type="match status" value="1"/>
</dbReference>
<dbReference type="EMBL" id="JAAGYU010002054">
    <property type="protein sequence ID" value="NEL80921.1"/>
    <property type="molecule type" value="Genomic_DNA"/>
</dbReference>
<evidence type="ECO:0000313" key="2">
    <source>
        <dbReference type="EMBL" id="NEL80921.1"/>
    </source>
</evidence>
<accession>A0A7X5N3P5</accession>
<reference evidence="2 3" key="1">
    <citation type="submission" date="2019-11" db="EMBL/GenBank/DDBJ databases">
        <title>Genome-resolved metagenomics to study the prevalence of co-infection and intraspecific heterogeneity among plant pathogen metapopulations.</title>
        <authorList>
            <person name="Newberry E."/>
            <person name="Bhandari R."/>
            <person name="Kemble J."/>
            <person name="Sikora E."/>
            <person name="Potnis N."/>
        </authorList>
    </citation>
    <scope>NUCLEOTIDE SEQUENCE [LARGE SCALE GENOMIC DNA]</scope>
    <source>
        <strain evidence="2">Xp_Tom_Tuscaloosa_18b</strain>
    </source>
</reference>
<dbReference type="NCBIfam" id="TIGR00229">
    <property type="entry name" value="sensory_box"/>
    <property type="match status" value="1"/>
</dbReference>
<feature type="non-terminal residue" evidence="2">
    <location>
        <position position="1"/>
    </location>
</feature>
<dbReference type="AlphaFoldDB" id="A0A7X5N3P5"/>
<dbReference type="SUPFAM" id="SSF55785">
    <property type="entry name" value="PYP-like sensor domain (PAS domain)"/>
    <property type="match status" value="1"/>
</dbReference>
<protein>
    <submittedName>
        <fullName evidence="2">PAS domain S-box protein</fullName>
    </submittedName>
</protein>
<dbReference type="InterPro" id="IPR000014">
    <property type="entry name" value="PAS"/>
</dbReference>
<comment type="caution">
    <text evidence="2">The sequence shown here is derived from an EMBL/GenBank/DDBJ whole genome shotgun (WGS) entry which is preliminary data.</text>
</comment>
<dbReference type="GO" id="GO:0006355">
    <property type="term" value="P:regulation of DNA-templated transcription"/>
    <property type="evidence" value="ECO:0007669"/>
    <property type="project" value="InterPro"/>
</dbReference>
<dbReference type="InterPro" id="IPR035965">
    <property type="entry name" value="PAS-like_dom_sf"/>
</dbReference>
<proteinExistence type="predicted"/>
<dbReference type="Proteomes" id="UP000471082">
    <property type="component" value="Unassembled WGS sequence"/>
</dbReference>
<dbReference type="Gene3D" id="3.30.450.20">
    <property type="entry name" value="PAS domain"/>
    <property type="match status" value="2"/>
</dbReference>